<keyword evidence="2" id="KW-1185">Reference proteome</keyword>
<sequence length="271" mass="27827">MARKEIKLGRPPQGAEGDTAREAFTKVNAMTHELYSEVERIESDVSAASDAAASAKALAEDVDKSIAGVHDKVEKSASAAAAAKNAAESVADQVQDFTSQYGEKIDALGTTGNYETLPVGKGGTGVNTIGALAAALQIVGVYGKGSAVGTVSQSSGAPTGALIERGGNVNGEYIKFADGTLVCFITATLISEATYPVGSIFCSADKYYSFPARFSSAPLVVPVGVTVSVATGWAALETSATTSSTGIIKWLSPVSGSRGYIGYFAIGRWFE</sequence>
<dbReference type="Proteomes" id="UP001217610">
    <property type="component" value="Unassembled WGS sequence"/>
</dbReference>
<organism evidence="1 2">
    <name type="scientific">Pseudomonas idahonensis</name>
    <dbReference type="NCBI Taxonomy" id="2942628"/>
    <lineage>
        <taxon>Bacteria</taxon>
        <taxon>Pseudomonadati</taxon>
        <taxon>Pseudomonadota</taxon>
        <taxon>Gammaproteobacteria</taxon>
        <taxon>Pseudomonadales</taxon>
        <taxon>Pseudomonadaceae</taxon>
        <taxon>Pseudomonas</taxon>
    </lineage>
</organism>
<evidence type="ECO:0000313" key="2">
    <source>
        <dbReference type="Proteomes" id="UP001217610"/>
    </source>
</evidence>
<protein>
    <recommendedName>
        <fullName evidence="3">Phage tail protein</fullName>
    </recommendedName>
</protein>
<proteinExistence type="predicted"/>
<comment type="caution">
    <text evidence="1">The sequence shown here is derived from an EMBL/GenBank/DDBJ whole genome shotgun (WGS) entry which is preliminary data.</text>
</comment>
<reference evidence="1 2" key="1">
    <citation type="submission" date="2022-05" db="EMBL/GenBank/DDBJ databases">
        <title>Novel Pseudomonas spp. Isolated from a Rainbow Trout Aquaculture Facility.</title>
        <authorList>
            <person name="Testerman T."/>
            <person name="Graf J."/>
        </authorList>
    </citation>
    <scope>NUCLEOTIDE SEQUENCE [LARGE SCALE GENOMIC DNA]</scope>
    <source>
        <strain evidence="1 2">ID357</strain>
    </source>
</reference>
<evidence type="ECO:0000313" key="1">
    <source>
        <dbReference type="EMBL" id="MDD1150416.1"/>
    </source>
</evidence>
<dbReference type="RefSeq" id="WP_273923696.1">
    <property type="nucleotide sequence ID" value="NZ_JAMDGR010000015.1"/>
</dbReference>
<dbReference type="EMBL" id="JAMDGR010000015">
    <property type="protein sequence ID" value="MDD1150416.1"/>
    <property type="molecule type" value="Genomic_DNA"/>
</dbReference>
<name>A0ABT5Q892_9PSED</name>
<evidence type="ECO:0008006" key="3">
    <source>
        <dbReference type="Google" id="ProtNLM"/>
    </source>
</evidence>
<accession>A0ABT5Q892</accession>
<gene>
    <name evidence="1" type="ORF">M5G25_19230</name>
</gene>